<evidence type="ECO:0000256" key="1">
    <source>
        <dbReference type="ARBA" id="ARBA00001957"/>
    </source>
</evidence>
<dbReference type="Pfam" id="PF00975">
    <property type="entry name" value="Thioesterase"/>
    <property type="match status" value="1"/>
</dbReference>
<sequence>MQQRLWFLDQLQPLGGLYNIPLTLRLIGTLNVAALEQSLQEIIYRHEVLRTNFINIDGQPTQIIREQGAGNRGQGTGSRGQGAGGREQGAGGREQERGKTSNSLAFTPWTVSIVDFKHLSTSEKEIATQQLVQKQAIQAFNLANDPLVRATLVVLSETEYALLVYIHHIVSDGWSMGVFIQELAALYNAYSQGQPSPLAPLPIQYADFAIWQRQWLQGDVLQSQLSYWQQQLAGAPTLLSLPTDRSRGAVQTYHGAYKAIALSKELSIALKELSQKESVTLFMTLLTAFQILLWRYSGQDDICIGTPIANRNRAEIEGLIGFFINTLVLRTRLDGNPSFRQLLSRVREVALSAYAHQDLPFEMLVEALQPERNLSHNPIFQVWFNLQNLADTQLELFGLSVEPILMSEAASKFDLSLYVAEHEQGITLQLLYNADLFTSKRMVEMVQQFHHLLNQIVVEPDSAIGSYSLVTPQAQLLLPDPTTAIPEPEYELVTTTFISWVNSNPELSAVRQGSRSWNYGGLGKTSQALARVMLSHGITKGDVVAVYGTPSFGLIASAIAILLSGGVLLTLDPQLPSERQQLMLQEAKTKYILYVDTQPIEDREIWQSLTIVCVNPDTAEAINSLESSHTIPLPKISANDAAYIFFTSGTTGVPKGVLGCHKGMAHFLNWQRQTFGIGQQDRIAQLIGLSFDVVLRDIFLPLTSGATLCLPAQGDKLEPTKILRYLEREQISVLHTVPSLAQSWLANVPSESLRNLRWLFLAGEPLKQTFVLQWRDAFPQAGEIVNLYGPTETTLAKCYYQVPSEPTVGVQPVGWPLPETQALVLSTNRQLCGIGEPGEIVLRTPFCSLGYINAPEEKRSRFVKNHFRNDDQDLLYYTGDRGRYLPDGSLEILGRLDHQVKIRGIRIELGEIETVLAQHPSVHQTVVTAHEDDFGEQRLVAYIIPNQESTPTISEIRRFLSTKLPQYIMPSSFVFLDSLPLTPNGKIDRRALPTPSNIINLDIFVEPRNQLEMQLVQIWSKVLKVDKVGVQDNFFDLGGHSLLAPYLMAQIKQQFDKDVSLTSLFQNPTIEQLATILQIDSDDSNSSCLVPIQPNGSKLPFFCLPGAGGEPYYLYHLGRYLGEDQPLYSFQANNLDGLEPATRIKDMASHYIQAMQTVQPQGPYFLGGHSLGSIVAFEMATQLLHQGHIVALVVMIDMSAPTSKDKQARIERLDWDHARWLIELIKAVEVSLSTNIDISYDTLQSLPVEEQLKYVLQHFKMVNMLPPNAEIMQMKNMVQALKANSLSLINYVPEQIYSGRITLLRASETPPERLASKFYEISQDSTWGWSEYSCEPVDIHFVPGNHITMMAEPHVQVLAERLKVCIEQAQANMALLNTSMN</sequence>
<dbReference type="InterPro" id="IPR042099">
    <property type="entry name" value="ANL_N_sf"/>
</dbReference>
<evidence type="ECO:0000256" key="3">
    <source>
        <dbReference type="ARBA" id="ARBA00022553"/>
    </source>
</evidence>
<dbReference type="Pfam" id="PF00501">
    <property type="entry name" value="AMP-binding"/>
    <property type="match status" value="1"/>
</dbReference>
<reference evidence="6 7" key="1">
    <citation type="journal article" date="2020" name="ISME J.">
        <title>Comparative genomics reveals insights into cyanobacterial evolution and habitat adaptation.</title>
        <authorList>
            <person name="Chen M.Y."/>
            <person name="Teng W.K."/>
            <person name="Zhao L."/>
            <person name="Hu C.X."/>
            <person name="Zhou Y.K."/>
            <person name="Han B.P."/>
            <person name="Song L.R."/>
            <person name="Shu W.S."/>
        </authorList>
    </citation>
    <scope>NUCLEOTIDE SEQUENCE [LARGE SCALE GENOMIC DNA]</scope>
    <source>
        <strain evidence="6 7">FACHB-838</strain>
    </source>
</reference>
<dbReference type="PANTHER" id="PTHR45527:SF1">
    <property type="entry name" value="FATTY ACID SYNTHASE"/>
    <property type="match status" value="1"/>
</dbReference>
<dbReference type="InterPro" id="IPR020806">
    <property type="entry name" value="PKS_PP-bd"/>
</dbReference>
<evidence type="ECO:0000313" key="7">
    <source>
        <dbReference type="Proteomes" id="UP000623440"/>
    </source>
</evidence>
<dbReference type="NCBIfam" id="TIGR01733">
    <property type="entry name" value="AA-adenyl-dom"/>
    <property type="match status" value="1"/>
</dbReference>
<dbReference type="Proteomes" id="UP000623440">
    <property type="component" value="Unassembled WGS sequence"/>
</dbReference>
<dbReference type="Gene3D" id="3.30.559.30">
    <property type="entry name" value="Nonribosomal peptide synthetase, condensation domain"/>
    <property type="match status" value="1"/>
</dbReference>
<dbReference type="Gene3D" id="1.10.1200.10">
    <property type="entry name" value="ACP-like"/>
    <property type="match status" value="1"/>
</dbReference>
<keyword evidence="7" id="KW-1185">Reference proteome</keyword>
<dbReference type="PROSITE" id="PS00455">
    <property type="entry name" value="AMP_BINDING"/>
    <property type="match status" value="1"/>
</dbReference>
<comment type="caution">
    <text evidence="6">The sequence shown here is derived from an EMBL/GenBank/DDBJ whole genome shotgun (WGS) entry which is preliminary data.</text>
</comment>
<evidence type="ECO:0000256" key="2">
    <source>
        <dbReference type="ARBA" id="ARBA00022450"/>
    </source>
</evidence>
<comment type="cofactor">
    <cofactor evidence="1">
        <name>pantetheine 4'-phosphate</name>
        <dbReference type="ChEBI" id="CHEBI:47942"/>
    </cofactor>
</comment>
<dbReference type="InterPro" id="IPR000873">
    <property type="entry name" value="AMP-dep_synth/lig_dom"/>
</dbReference>
<keyword evidence="2" id="KW-0596">Phosphopantetheine</keyword>
<dbReference type="InterPro" id="IPR001242">
    <property type="entry name" value="Condensation_dom"/>
</dbReference>
<gene>
    <name evidence="6" type="ORF">H6G97_35425</name>
</gene>
<name>A0ABR8DYJ2_9NOSO</name>
<dbReference type="Gene3D" id="3.40.50.1820">
    <property type="entry name" value="alpha/beta hydrolase"/>
    <property type="match status" value="1"/>
</dbReference>
<dbReference type="Pfam" id="PF13193">
    <property type="entry name" value="AMP-binding_C"/>
    <property type="match status" value="1"/>
</dbReference>
<dbReference type="InterPro" id="IPR023213">
    <property type="entry name" value="CAT-like_dom_sf"/>
</dbReference>
<evidence type="ECO:0000313" key="6">
    <source>
        <dbReference type="EMBL" id="MBD2534496.1"/>
    </source>
</evidence>
<dbReference type="SUPFAM" id="SSF47336">
    <property type="entry name" value="ACP-like"/>
    <property type="match status" value="1"/>
</dbReference>
<evidence type="ECO:0000259" key="5">
    <source>
        <dbReference type="PROSITE" id="PS50075"/>
    </source>
</evidence>
<dbReference type="InterPro" id="IPR010071">
    <property type="entry name" value="AA_adenyl_dom"/>
</dbReference>
<dbReference type="InterPro" id="IPR029058">
    <property type="entry name" value="AB_hydrolase_fold"/>
</dbReference>
<evidence type="ECO:0000256" key="4">
    <source>
        <dbReference type="SAM" id="MobiDB-lite"/>
    </source>
</evidence>
<dbReference type="EMBL" id="JACJSI010000168">
    <property type="protein sequence ID" value="MBD2534496.1"/>
    <property type="molecule type" value="Genomic_DNA"/>
</dbReference>
<dbReference type="InterPro" id="IPR009081">
    <property type="entry name" value="PP-bd_ACP"/>
</dbReference>
<keyword evidence="3" id="KW-0597">Phosphoprotein</keyword>
<dbReference type="PANTHER" id="PTHR45527">
    <property type="entry name" value="NONRIBOSOMAL PEPTIDE SYNTHETASE"/>
    <property type="match status" value="1"/>
</dbReference>
<accession>A0ABR8DYJ2</accession>
<dbReference type="SUPFAM" id="SSF52777">
    <property type="entry name" value="CoA-dependent acyltransferases"/>
    <property type="match status" value="2"/>
</dbReference>
<feature type="region of interest" description="Disordered" evidence="4">
    <location>
        <begin position="67"/>
        <end position="100"/>
    </location>
</feature>
<proteinExistence type="predicted"/>
<dbReference type="Pfam" id="PF00668">
    <property type="entry name" value="Condensation"/>
    <property type="match status" value="2"/>
</dbReference>
<dbReference type="PROSITE" id="PS50075">
    <property type="entry name" value="CARRIER"/>
    <property type="match status" value="1"/>
</dbReference>
<organism evidence="6 7">
    <name type="scientific">Nostoc flagelliforme FACHB-838</name>
    <dbReference type="NCBI Taxonomy" id="2692904"/>
    <lineage>
        <taxon>Bacteria</taxon>
        <taxon>Bacillati</taxon>
        <taxon>Cyanobacteriota</taxon>
        <taxon>Cyanophyceae</taxon>
        <taxon>Nostocales</taxon>
        <taxon>Nostocaceae</taxon>
        <taxon>Nostoc</taxon>
    </lineage>
</organism>
<dbReference type="InterPro" id="IPR036736">
    <property type="entry name" value="ACP-like_sf"/>
</dbReference>
<dbReference type="Gene3D" id="3.30.559.10">
    <property type="entry name" value="Chloramphenicol acetyltransferase-like domain"/>
    <property type="match status" value="2"/>
</dbReference>
<feature type="domain" description="Carrier" evidence="5">
    <location>
        <begin position="1006"/>
        <end position="1081"/>
    </location>
</feature>
<dbReference type="InterPro" id="IPR025110">
    <property type="entry name" value="AMP-bd_C"/>
</dbReference>
<dbReference type="SMART" id="SM00823">
    <property type="entry name" value="PKS_PP"/>
    <property type="match status" value="1"/>
</dbReference>
<feature type="compositionally biased region" description="Gly residues" evidence="4">
    <location>
        <begin position="70"/>
        <end position="92"/>
    </location>
</feature>
<dbReference type="SUPFAM" id="SSF53474">
    <property type="entry name" value="alpha/beta-Hydrolases"/>
    <property type="match status" value="1"/>
</dbReference>
<dbReference type="InterPro" id="IPR020845">
    <property type="entry name" value="AMP-binding_CS"/>
</dbReference>
<dbReference type="Pfam" id="PF00550">
    <property type="entry name" value="PP-binding"/>
    <property type="match status" value="1"/>
</dbReference>
<dbReference type="CDD" id="cd19531">
    <property type="entry name" value="LCL_NRPS-like"/>
    <property type="match status" value="1"/>
</dbReference>
<dbReference type="InterPro" id="IPR045851">
    <property type="entry name" value="AMP-bd_C_sf"/>
</dbReference>
<dbReference type="InterPro" id="IPR001031">
    <property type="entry name" value="Thioesterase"/>
</dbReference>
<protein>
    <submittedName>
        <fullName evidence="6">Amino acid adenylation domain-containing protein</fullName>
    </submittedName>
</protein>
<dbReference type="CDD" id="cd05930">
    <property type="entry name" value="A_NRPS"/>
    <property type="match status" value="1"/>
</dbReference>
<dbReference type="SUPFAM" id="SSF56801">
    <property type="entry name" value="Acetyl-CoA synthetase-like"/>
    <property type="match status" value="1"/>
</dbReference>
<dbReference type="Gene3D" id="3.40.50.12780">
    <property type="entry name" value="N-terminal domain of ligase-like"/>
    <property type="match status" value="1"/>
</dbReference>
<dbReference type="Gene3D" id="3.30.300.30">
    <property type="match status" value="1"/>
</dbReference>